<gene>
    <name evidence="2" type="ORF">C772_02171</name>
</gene>
<comment type="caution">
    <text evidence="2">The sequence shown here is derived from an EMBL/GenBank/DDBJ whole genome shotgun (WGS) entry which is preliminary data.</text>
</comment>
<evidence type="ECO:0000313" key="2">
    <source>
        <dbReference type="EMBL" id="EMR05900.1"/>
    </source>
</evidence>
<sequence length="166" mass="18414">MEPIILLIISLIIGTLFKGKENQKPPAQKPNQAPRPEAPKRPAAQAGNLKDLTKQLYEDLQKEIQKEAKEFRTDPRSAEPRPERPEPVRRTGRDAEAITGTAGESASAAKRSERPERIRERMSAKAPAPREQGPAEPESLFPGSEEELARAIVFAEILGPPKAKRR</sequence>
<keyword evidence="3" id="KW-1185">Reference proteome</keyword>
<dbReference type="STRING" id="1235279.C772_02171"/>
<dbReference type="RefSeq" id="WP_008299903.1">
    <property type="nucleotide sequence ID" value="NZ_AOFT01000010.1"/>
</dbReference>
<evidence type="ECO:0000256" key="1">
    <source>
        <dbReference type="SAM" id="MobiDB-lite"/>
    </source>
</evidence>
<feature type="region of interest" description="Disordered" evidence="1">
    <location>
        <begin position="18"/>
        <end position="143"/>
    </location>
</feature>
<dbReference type="Proteomes" id="UP000011919">
    <property type="component" value="Unassembled WGS sequence"/>
</dbReference>
<dbReference type="OrthoDB" id="2454451at2"/>
<protein>
    <submittedName>
        <fullName evidence="2">Uncharacterized protein</fullName>
    </submittedName>
</protein>
<dbReference type="AlphaFoldDB" id="M7NW73"/>
<feature type="compositionally biased region" description="Basic and acidic residues" evidence="1">
    <location>
        <begin position="110"/>
        <end position="123"/>
    </location>
</feature>
<proteinExistence type="predicted"/>
<feature type="compositionally biased region" description="Basic and acidic residues" evidence="1">
    <location>
        <begin position="51"/>
        <end position="96"/>
    </location>
</feature>
<accession>M7NW73</accession>
<dbReference type="PATRIC" id="fig|1235279.3.peg.2176"/>
<feature type="compositionally biased region" description="Low complexity" evidence="1">
    <location>
        <begin position="24"/>
        <end position="46"/>
    </location>
</feature>
<reference evidence="2 3" key="1">
    <citation type="journal article" date="2013" name="Genome Announc.">
        <title>Draft Genome Sequence of Bhargavaea cecembensis Strain DSE10T, Isolated from a Deep-Sea Sediment Sample Collected at a Depth of 5,904 m from the Chagos-Laccadive Ridge System in the Indian Ocean.</title>
        <authorList>
            <person name="Shivaji S."/>
            <person name="Ara S."/>
            <person name="Begum Z."/>
            <person name="Ruth M."/>
            <person name="Singh A."/>
            <person name="Kumar Pinnaka A."/>
        </authorList>
    </citation>
    <scope>NUCLEOTIDE SEQUENCE [LARGE SCALE GENOMIC DNA]</scope>
    <source>
        <strain evidence="2 3">DSE10</strain>
    </source>
</reference>
<dbReference type="EMBL" id="AOFT01000010">
    <property type="protein sequence ID" value="EMR05900.1"/>
    <property type="molecule type" value="Genomic_DNA"/>
</dbReference>
<evidence type="ECO:0000313" key="3">
    <source>
        <dbReference type="Proteomes" id="UP000011919"/>
    </source>
</evidence>
<organism evidence="2 3">
    <name type="scientific">Bhargavaea cecembensis DSE10</name>
    <dbReference type="NCBI Taxonomy" id="1235279"/>
    <lineage>
        <taxon>Bacteria</taxon>
        <taxon>Bacillati</taxon>
        <taxon>Bacillota</taxon>
        <taxon>Bacilli</taxon>
        <taxon>Bacillales</taxon>
        <taxon>Caryophanaceae</taxon>
        <taxon>Bhargavaea</taxon>
    </lineage>
</organism>
<name>M7NW73_9BACL</name>